<accession>A0A5S9LVY5</accession>
<reference evidence="3 4" key="1">
    <citation type="submission" date="2015-03" db="EMBL/GenBank/DDBJ databases">
        <authorList>
            <person name="McCorrison J."/>
            <person name="Sanka R."/>
            <person name="Adams M."/>
            <person name="Brinkac L."/>
            <person name="Nierman W."/>
            <person name="Sutton G."/>
            <person name="Nelson K."/>
            <person name="Kiedrowski L."/>
            <person name="Guerrero D."/>
            <person name="Bonomo R."/>
        </authorList>
    </citation>
    <scope>NUCLEOTIDE SEQUENCE [LARGE SCALE GENOMIC DNA]</scope>
    <source>
        <strain evidence="3 4">39373</strain>
    </source>
</reference>
<evidence type="ECO:0000313" key="1">
    <source>
        <dbReference type="EMBL" id="BBP49736.1"/>
    </source>
</evidence>
<dbReference type="Proteomes" id="UP000033679">
    <property type="component" value="Unassembled WGS sequence"/>
</dbReference>
<geneLocation type="plasmid" evidence="1">
    <name>pMY146-rmtE</name>
</geneLocation>
<keyword evidence="2" id="KW-0614">Plasmid</keyword>
<proteinExistence type="predicted"/>
<evidence type="ECO:0000313" key="2">
    <source>
        <dbReference type="EMBL" id="BBP49865.1"/>
    </source>
</evidence>
<protein>
    <submittedName>
        <fullName evidence="2">Uncharacterized protein</fullName>
    </submittedName>
</protein>
<reference evidence="2" key="3">
    <citation type="submission" date="2019-11" db="EMBL/GenBank/DDBJ databases">
        <title>Complete plasmid sequence of Enterobacter hormaechei subsp. xiangfangensis pMY458-rmtE.</title>
        <authorList>
            <person name="Oshiro S."/>
            <person name="Tada T."/>
            <person name="Kirikae T."/>
        </authorList>
    </citation>
    <scope>NUCLEOTIDE SEQUENCE</scope>
    <source>
        <strain evidence="2">MY458</strain>
        <plasmid evidence="2">pMY458-rmtE</plasmid>
    </source>
</reference>
<evidence type="ECO:0000313" key="4">
    <source>
        <dbReference type="Proteomes" id="UP000033679"/>
    </source>
</evidence>
<gene>
    <name evidence="3" type="ORF">SS59_20515</name>
</gene>
<dbReference type="RefSeq" id="WP_023307206.1">
    <property type="nucleotide sequence ID" value="NZ_CP043383.1"/>
</dbReference>
<dbReference type="EMBL" id="JZYN01000031">
    <property type="protein sequence ID" value="KJM63933.1"/>
    <property type="molecule type" value="Genomic_DNA"/>
</dbReference>
<reference evidence="1" key="2">
    <citation type="submission" date="2019-11" db="EMBL/GenBank/DDBJ databases">
        <title>Complete plasmid sequence of Enterobacter hormaechei subsp. xiangfangensis pMY146-rmtE.</title>
        <authorList>
            <person name="Oshiro S."/>
            <person name="Tada T."/>
            <person name="Kirikae T."/>
        </authorList>
    </citation>
    <scope>NUCLEOTIDE SEQUENCE</scope>
    <source>
        <strain evidence="1">MY146</strain>
        <plasmid evidence="1">pMY146-rmtE</plasmid>
    </source>
</reference>
<evidence type="ECO:0000313" key="3">
    <source>
        <dbReference type="EMBL" id="KJM63933.1"/>
    </source>
</evidence>
<name>A0A5S9LVY5_9ENTR</name>
<dbReference type="EMBL" id="LC511995">
    <property type="protein sequence ID" value="BBP49736.1"/>
    <property type="molecule type" value="Genomic_DNA"/>
</dbReference>
<geneLocation type="plasmid" evidence="2">
    <name>pMY458-rmtE</name>
</geneLocation>
<organism evidence="2">
    <name type="scientific">Enterobacter hormaechei subsp. xiangfangensis</name>
    <dbReference type="NCBI Taxonomy" id="1296536"/>
    <lineage>
        <taxon>Bacteria</taxon>
        <taxon>Pseudomonadati</taxon>
        <taxon>Pseudomonadota</taxon>
        <taxon>Gammaproteobacteria</taxon>
        <taxon>Enterobacterales</taxon>
        <taxon>Enterobacteriaceae</taxon>
        <taxon>Enterobacter</taxon>
        <taxon>Enterobacter cloacae complex</taxon>
    </lineage>
</organism>
<sequence length="113" mass="12835">MNNPSIIDSMVDSMLSIERKDMLIDACRKLFIEKDFSNMRPSVQEELKAIFDEDNIPVSESPRLALGMSALLLAKESNNDALELLATQIMNISDKATLQKAFEMVRQQLFDPR</sequence>
<dbReference type="EMBL" id="LC511996">
    <property type="protein sequence ID" value="BBP49865.1"/>
    <property type="molecule type" value="Genomic_DNA"/>
</dbReference>
<dbReference type="AlphaFoldDB" id="A0A5S9LVY5"/>